<protein>
    <submittedName>
        <fullName evidence="1">Uncharacterized protein</fullName>
    </submittedName>
</protein>
<accession>A0ACB8XPK5</accession>
<gene>
    <name evidence="1" type="ORF">L6452_38591</name>
</gene>
<reference evidence="1 2" key="2">
    <citation type="journal article" date="2022" name="Mol. Ecol. Resour.">
        <title>The genomes of chicory, endive, great burdock and yacon provide insights into Asteraceae paleo-polyploidization history and plant inulin production.</title>
        <authorList>
            <person name="Fan W."/>
            <person name="Wang S."/>
            <person name="Wang H."/>
            <person name="Wang A."/>
            <person name="Jiang F."/>
            <person name="Liu H."/>
            <person name="Zhao H."/>
            <person name="Xu D."/>
            <person name="Zhang Y."/>
        </authorList>
    </citation>
    <scope>NUCLEOTIDE SEQUENCE [LARGE SCALE GENOMIC DNA]</scope>
    <source>
        <strain evidence="2">cv. Niubang</strain>
    </source>
</reference>
<comment type="caution">
    <text evidence="1">The sequence shown here is derived from an EMBL/GenBank/DDBJ whole genome shotgun (WGS) entry which is preliminary data.</text>
</comment>
<dbReference type="EMBL" id="CM042061">
    <property type="protein sequence ID" value="KAI3672502.1"/>
    <property type="molecule type" value="Genomic_DNA"/>
</dbReference>
<evidence type="ECO:0000313" key="2">
    <source>
        <dbReference type="Proteomes" id="UP001055879"/>
    </source>
</evidence>
<evidence type="ECO:0000313" key="1">
    <source>
        <dbReference type="EMBL" id="KAI3672502.1"/>
    </source>
</evidence>
<reference evidence="2" key="1">
    <citation type="journal article" date="2022" name="Mol. Ecol. Resour.">
        <title>The genomes of chicory, endive, great burdock and yacon provide insights into Asteraceae palaeo-polyploidization history and plant inulin production.</title>
        <authorList>
            <person name="Fan W."/>
            <person name="Wang S."/>
            <person name="Wang H."/>
            <person name="Wang A."/>
            <person name="Jiang F."/>
            <person name="Liu H."/>
            <person name="Zhao H."/>
            <person name="Xu D."/>
            <person name="Zhang Y."/>
        </authorList>
    </citation>
    <scope>NUCLEOTIDE SEQUENCE [LARGE SCALE GENOMIC DNA]</scope>
    <source>
        <strain evidence="2">cv. Niubang</strain>
    </source>
</reference>
<name>A0ACB8XPK5_ARCLA</name>
<sequence>MSKQELIHLEEALPEAPPATASAAVRATYTRMFNEQQEVAALMLVSMTPEIQKNLEELTAFEMLRELKNMFQQQVEQELFEIVKASTLVNRRMPKMPNKDTTVKAIRAGKIQKPKPQALGKGRGKGKYVYKPKPKIPPPAKKEHPAKDATCHHFGVIGHLRRNYPTYLIELKKNKDTPTSTSGLGCEALVKRDTPNKLEPRSIKCIFVGYPKTMMGYYFYYPPENKIFVDRYAEFLENSIILQETSGSTIDLDKIQSEDAQPSGNTSEHHAEAKHADDEPQNDAIPIRRSVRTPRAPKRYSFYVDAEEKNLGDHGEHSNYQAALLDP</sequence>
<keyword evidence="2" id="KW-1185">Reference proteome</keyword>
<organism evidence="1 2">
    <name type="scientific">Arctium lappa</name>
    <name type="common">Greater burdock</name>
    <name type="synonym">Lappa major</name>
    <dbReference type="NCBI Taxonomy" id="4217"/>
    <lineage>
        <taxon>Eukaryota</taxon>
        <taxon>Viridiplantae</taxon>
        <taxon>Streptophyta</taxon>
        <taxon>Embryophyta</taxon>
        <taxon>Tracheophyta</taxon>
        <taxon>Spermatophyta</taxon>
        <taxon>Magnoliopsida</taxon>
        <taxon>eudicotyledons</taxon>
        <taxon>Gunneridae</taxon>
        <taxon>Pentapetalae</taxon>
        <taxon>asterids</taxon>
        <taxon>campanulids</taxon>
        <taxon>Asterales</taxon>
        <taxon>Asteraceae</taxon>
        <taxon>Carduoideae</taxon>
        <taxon>Cardueae</taxon>
        <taxon>Arctiinae</taxon>
        <taxon>Arctium</taxon>
    </lineage>
</organism>
<dbReference type="Proteomes" id="UP001055879">
    <property type="component" value="Linkage Group LG15"/>
</dbReference>
<proteinExistence type="predicted"/>